<dbReference type="GO" id="GO:0019646">
    <property type="term" value="P:aerobic electron transport chain"/>
    <property type="evidence" value="ECO:0007669"/>
    <property type="project" value="InterPro"/>
</dbReference>
<dbReference type="EMBL" id="FOEG01000004">
    <property type="protein sequence ID" value="SEO88548.1"/>
    <property type="molecule type" value="Genomic_DNA"/>
</dbReference>
<keyword evidence="4" id="KW-0004">4Fe-4S</keyword>
<comment type="function">
    <text evidence="1">Specific class of high-redox-potential 4Fe-4S ferredoxins. Functions in anaerobic electron transport in most purple and in some other photosynthetic bacteria and in at least one genus (Paracoccus) of halophilic, denitrifying bacteria.</text>
</comment>
<keyword evidence="7" id="KW-0249">Electron transport</keyword>
<reference evidence="11 12" key="1">
    <citation type="submission" date="2016-10" db="EMBL/GenBank/DDBJ databases">
        <authorList>
            <person name="de Groot N.N."/>
        </authorList>
    </citation>
    <scope>NUCLEOTIDE SEQUENCE [LARGE SCALE GENOMIC DNA]</scope>
    <source>
        <strain evidence="11 12">CGMCC 1.6291</strain>
    </source>
</reference>
<dbReference type="InterPro" id="IPR019546">
    <property type="entry name" value="TAT_signal_bac_arc"/>
</dbReference>
<dbReference type="InterPro" id="IPR000170">
    <property type="entry name" value="High_potential_FeS_prot"/>
</dbReference>
<dbReference type="InterPro" id="IPR006311">
    <property type="entry name" value="TAT_signal"/>
</dbReference>
<evidence type="ECO:0000313" key="12">
    <source>
        <dbReference type="Proteomes" id="UP000199657"/>
    </source>
</evidence>
<evidence type="ECO:0000256" key="2">
    <source>
        <dbReference type="ARBA" id="ARBA00011738"/>
    </source>
</evidence>
<comment type="subunit">
    <text evidence="2">Homodimer.</text>
</comment>
<protein>
    <submittedName>
        <fullName evidence="11">Tat (Twin-arginine translocation) pathway signal sequence</fullName>
    </submittedName>
</protein>
<organism evidence="11 12">
    <name type="scientific">Aquisalimonas asiatica</name>
    <dbReference type="NCBI Taxonomy" id="406100"/>
    <lineage>
        <taxon>Bacteria</taxon>
        <taxon>Pseudomonadati</taxon>
        <taxon>Pseudomonadota</taxon>
        <taxon>Gammaproteobacteria</taxon>
        <taxon>Chromatiales</taxon>
        <taxon>Ectothiorhodospiraceae</taxon>
        <taxon>Aquisalimonas</taxon>
    </lineage>
</organism>
<name>A0A1H8TDF3_9GAMM</name>
<keyword evidence="12" id="KW-1185">Reference proteome</keyword>
<keyword evidence="3" id="KW-0813">Transport</keyword>
<evidence type="ECO:0000256" key="7">
    <source>
        <dbReference type="ARBA" id="ARBA00022982"/>
    </source>
</evidence>
<dbReference type="SUPFAM" id="SSF57652">
    <property type="entry name" value="HIPIP (high potential iron protein)"/>
    <property type="match status" value="1"/>
</dbReference>
<keyword evidence="6" id="KW-0732">Signal</keyword>
<dbReference type="RefSeq" id="WP_091643132.1">
    <property type="nucleotide sequence ID" value="NZ_FOEG01000004.1"/>
</dbReference>
<dbReference type="AlphaFoldDB" id="A0A1H8TDF3"/>
<evidence type="ECO:0000256" key="4">
    <source>
        <dbReference type="ARBA" id="ARBA00022485"/>
    </source>
</evidence>
<dbReference type="GO" id="GO:0009055">
    <property type="term" value="F:electron transfer activity"/>
    <property type="evidence" value="ECO:0007669"/>
    <property type="project" value="InterPro"/>
</dbReference>
<evidence type="ECO:0000256" key="5">
    <source>
        <dbReference type="ARBA" id="ARBA00022723"/>
    </source>
</evidence>
<evidence type="ECO:0000256" key="6">
    <source>
        <dbReference type="ARBA" id="ARBA00022729"/>
    </source>
</evidence>
<evidence type="ECO:0000256" key="8">
    <source>
        <dbReference type="ARBA" id="ARBA00023004"/>
    </source>
</evidence>
<evidence type="ECO:0000256" key="3">
    <source>
        <dbReference type="ARBA" id="ARBA00022448"/>
    </source>
</evidence>
<sequence length="104" mass="11452">MTEPTDTSRRKFLKTGAMAVAALPLSTLVHQRDVRAMAKAEDGHAHDYVNDAADADHEGYEDGQRCDNCAFWAGESDNGWGECHHPDFSDVLVKDEGWCSVWAG</sequence>
<dbReference type="Gene3D" id="4.10.490.10">
    <property type="entry name" value="High potential iron-sulphur protein"/>
    <property type="match status" value="1"/>
</dbReference>
<dbReference type="GO" id="GO:0051539">
    <property type="term" value="F:4 iron, 4 sulfur cluster binding"/>
    <property type="evidence" value="ECO:0007669"/>
    <property type="project" value="UniProtKB-KW"/>
</dbReference>
<dbReference type="NCBIfam" id="TIGR01409">
    <property type="entry name" value="TAT_signal_seq"/>
    <property type="match status" value="1"/>
</dbReference>
<dbReference type="InterPro" id="IPR036369">
    <property type="entry name" value="HIPIP_sf"/>
</dbReference>
<keyword evidence="8" id="KW-0408">Iron</keyword>
<evidence type="ECO:0000259" key="10">
    <source>
        <dbReference type="PROSITE" id="PS51373"/>
    </source>
</evidence>
<dbReference type="Pfam" id="PF01355">
    <property type="entry name" value="HIPIP"/>
    <property type="match status" value="1"/>
</dbReference>
<dbReference type="PROSITE" id="PS51373">
    <property type="entry name" value="HIPIP"/>
    <property type="match status" value="1"/>
</dbReference>
<dbReference type="PROSITE" id="PS51318">
    <property type="entry name" value="TAT"/>
    <property type="match status" value="1"/>
</dbReference>
<keyword evidence="5" id="KW-0479">Metal-binding</keyword>
<evidence type="ECO:0000256" key="9">
    <source>
        <dbReference type="ARBA" id="ARBA00023014"/>
    </source>
</evidence>
<gene>
    <name evidence="11" type="ORF">SAMN04488052_10453</name>
</gene>
<proteinExistence type="predicted"/>
<dbReference type="STRING" id="406100.SAMN04488052_10453"/>
<feature type="domain" description="High potential iron-sulfur proteins family profile" evidence="10">
    <location>
        <begin position="30"/>
        <end position="104"/>
    </location>
</feature>
<dbReference type="Proteomes" id="UP000199657">
    <property type="component" value="Unassembled WGS sequence"/>
</dbReference>
<dbReference type="GO" id="GO:0046872">
    <property type="term" value="F:metal ion binding"/>
    <property type="evidence" value="ECO:0007669"/>
    <property type="project" value="UniProtKB-KW"/>
</dbReference>
<accession>A0A1H8TDF3</accession>
<keyword evidence="9" id="KW-0411">Iron-sulfur</keyword>
<evidence type="ECO:0000256" key="1">
    <source>
        <dbReference type="ARBA" id="ARBA00002137"/>
    </source>
</evidence>
<evidence type="ECO:0000313" key="11">
    <source>
        <dbReference type="EMBL" id="SEO88548.1"/>
    </source>
</evidence>
<dbReference type="OrthoDB" id="5298540at2"/>